<evidence type="ECO:0000313" key="6">
    <source>
        <dbReference type="EMBL" id="KAK9911433.1"/>
    </source>
</evidence>
<dbReference type="SUPFAM" id="SSF101936">
    <property type="entry name" value="DNA-binding pseudobarrel domain"/>
    <property type="match status" value="1"/>
</dbReference>
<evidence type="ECO:0000256" key="4">
    <source>
        <dbReference type="ARBA" id="ARBA00023163"/>
    </source>
</evidence>
<name>A0AAW1VVS0_RUBAR</name>
<comment type="subcellular location">
    <subcellularLocation>
        <location evidence="1">Nucleus</location>
    </subcellularLocation>
</comment>
<sequence length="114" mass="13003">MENATRKIEGYRNRIAIRSNRVSTYRKITDSPASIPFHFFKVILQPSKQGQKLSLPPKFVKKFGKELSNVASLSAPTGRVWDVGLERVDKEFVCSRLAGICRILFPLLWGLLRI</sequence>
<protein>
    <submittedName>
        <fullName evidence="6">Uncharacterized protein</fullName>
    </submittedName>
</protein>
<dbReference type="GO" id="GO:0005634">
    <property type="term" value="C:nucleus"/>
    <property type="evidence" value="ECO:0007669"/>
    <property type="project" value="UniProtKB-SubCell"/>
</dbReference>
<dbReference type="Gene3D" id="2.40.330.10">
    <property type="entry name" value="DNA-binding pseudobarrel domain"/>
    <property type="match status" value="1"/>
</dbReference>
<organism evidence="6 7">
    <name type="scientific">Rubus argutus</name>
    <name type="common">Southern blackberry</name>
    <dbReference type="NCBI Taxonomy" id="59490"/>
    <lineage>
        <taxon>Eukaryota</taxon>
        <taxon>Viridiplantae</taxon>
        <taxon>Streptophyta</taxon>
        <taxon>Embryophyta</taxon>
        <taxon>Tracheophyta</taxon>
        <taxon>Spermatophyta</taxon>
        <taxon>Magnoliopsida</taxon>
        <taxon>eudicotyledons</taxon>
        <taxon>Gunneridae</taxon>
        <taxon>Pentapetalae</taxon>
        <taxon>rosids</taxon>
        <taxon>fabids</taxon>
        <taxon>Rosales</taxon>
        <taxon>Rosaceae</taxon>
        <taxon>Rosoideae</taxon>
        <taxon>Rosoideae incertae sedis</taxon>
        <taxon>Rubus</taxon>
    </lineage>
</organism>
<accession>A0AAW1VVS0</accession>
<keyword evidence="2" id="KW-0805">Transcription regulation</keyword>
<evidence type="ECO:0000256" key="5">
    <source>
        <dbReference type="ARBA" id="ARBA00023242"/>
    </source>
</evidence>
<evidence type="ECO:0000256" key="2">
    <source>
        <dbReference type="ARBA" id="ARBA00023015"/>
    </source>
</evidence>
<dbReference type="Proteomes" id="UP001457282">
    <property type="component" value="Unassembled WGS sequence"/>
</dbReference>
<keyword evidence="7" id="KW-1185">Reference proteome</keyword>
<proteinExistence type="predicted"/>
<dbReference type="EMBL" id="JBEDUW010000007">
    <property type="protein sequence ID" value="KAK9911433.1"/>
    <property type="molecule type" value="Genomic_DNA"/>
</dbReference>
<dbReference type="AlphaFoldDB" id="A0AAW1VVS0"/>
<evidence type="ECO:0000256" key="3">
    <source>
        <dbReference type="ARBA" id="ARBA00023125"/>
    </source>
</evidence>
<dbReference type="InterPro" id="IPR015300">
    <property type="entry name" value="DNA-bd_pseudobarrel_sf"/>
</dbReference>
<gene>
    <name evidence="6" type="ORF">M0R45_035342</name>
</gene>
<comment type="caution">
    <text evidence="6">The sequence shown here is derived from an EMBL/GenBank/DDBJ whole genome shotgun (WGS) entry which is preliminary data.</text>
</comment>
<keyword evidence="5" id="KW-0539">Nucleus</keyword>
<evidence type="ECO:0000256" key="1">
    <source>
        <dbReference type="ARBA" id="ARBA00004123"/>
    </source>
</evidence>
<evidence type="ECO:0000313" key="7">
    <source>
        <dbReference type="Proteomes" id="UP001457282"/>
    </source>
</evidence>
<reference evidence="6 7" key="1">
    <citation type="journal article" date="2023" name="G3 (Bethesda)">
        <title>A chromosome-length genome assembly and annotation of blackberry (Rubus argutus, cv. 'Hillquist').</title>
        <authorList>
            <person name="Bruna T."/>
            <person name="Aryal R."/>
            <person name="Dudchenko O."/>
            <person name="Sargent D.J."/>
            <person name="Mead D."/>
            <person name="Buti M."/>
            <person name="Cavallini A."/>
            <person name="Hytonen T."/>
            <person name="Andres J."/>
            <person name="Pham M."/>
            <person name="Weisz D."/>
            <person name="Mascagni F."/>
            <person name="Usai G."/>
            <person name="Natali L."/>
            <person name="Bassil N."/>
            <person name="Fernandez G.E."/>
            <person name="Lomsadze A."/>
            <person name="Armour M."/>
            <person name="Olukolu B."/>
            <person name="Poorten T."/>
            <person name="Britton C."/>
            <person name="Davik J."/>
            <person name="Ashrafi H."/>
            <person name="Aiden E.L."/>
            <person name="Borodovsky M."/>
            <person name="Worthington M."/>
        </authorList>
    </citation>
    <scope>NUCLEOTIDE SEQUENCE [LARGE SCALE GENOMIC DNA]</scope>
    <source>
        <strain evidence="6">PI 553951</strain>
    </source>
</reference>
<dbReference type="GO" id="GO:0003677">
    <property type="term" value="F:DNA binding"/>
    <property type="evidence" value="ECO:0007669"/>
    <property type="project" value="UniProtKB-KW"/>
</dbReference>
<keyword evidence="4" id="KW-0804">Transcription</keyword>
<keyword evidence="3" id="KW-0238">DNA-binding</keyword>